<dbReference type="Proteomes" id="UP000256708">
    <property type="component" value="Unassembled WGS sequence"/>
</dbReference>
<keyword evidence="1" id="KW-0732">Signal</keyword>
<evidence type="ECO:0000256" key="1">
    <source>
        <dbReference type="SAM" id="SignalP"/>
    </source>
</evidence>
<keyword evidence="4" id="KW-1185">Reference proteome</keyword>
<dbReference type="EMBL" id="QRGR01000005">
    <property type="protein sequence ID" value="RDV16220.1"/>
    <property type="molecule type" value="Genomic_DNA"/>
</dbReference>
<evidence type="ECO:0000259" key="2">
    <source>
        <dbReference type="Pfam" id="PF07995"/>
    </source>
</evidence>
<comment type="caution">
    <text evidence="3">The sequence shown here is derived from an EMBL/GenBank/DDBJ whole genome shotgun (WGS) entry which is preliminary data.</text>
</comment>
<feature type="signal peptide" evidence="1">
    <location>
        <begin position="1"/>
        <end position="39"/>
    </location>
</feature>
<reference evidence="4" key="1">
    <citation type="submission" date="2018-08" db="EMBL/GenBank/DDBJ databases">
        <authorList>
            <person name="Liu Z.-W."/>
            <person name="Du Z.-J."/>
        </authorList>
    </citation>
    <scope>NUCLEOTIDE SEQUENCE [LARGE SCALE GENOMIC DNA]</scope>
    <source>
        <strain evidence="4">H4X</strain>
    </source>
</reference>
<accession>A0A3D8LFN6</accession>
<sequence>MICYTILLKNQMSTYMRLFNLNHLLVMLLLLGCAQPADAQYELQEAYPNVEFDGPVEAVWVNEGQGRLYVVDQEGRIFWLPGSENAATKQNLFLDISDRVVSGGEMGLLGLTFHPDFQNNGYFYVNYTSGSPLETRISRFKAAAGNTGQVDPGSETILLTYRQPYRNHNGGKVTFGPDGYLYIAVGDGGSGGDPQNNSQDRSKLLGKILRIDVNNTSGNRNYGIPADNPFANNTQGYREEIYAYGLRNPWKISFDEETGRLWAADVGQNRIEEIDIIENGGNYGWRVMEGSDCFNPKSNCDETGLIKPVHEYTHADGVSITGGFVYRGTAMPELQGKYIYADYVSGKVWALTVNQNGTKADNTLLLTTGFPVSSFGQDQNNELLVLSYGSEGKLYRLHRQVQ</sequence>
<dbReference type="InterPro" id="IPR012938">
    <property type="entry name" value="Glc/Sorbosone_DH"/>
</dbReference>
<name>A0A3D8LFN6_9BACT</name>
<feature type="domain" description="Glucose/Sorbosone dehydrogenase" evidence="2">
    <location>
        <begin position="59"/>
        <end position="396"/>
    </location>
</feature>
<gene>
    <name evidence="3" type="ORF">DXT99_06000</name>
</gene>
<organism evidence="3 4">
    <name type="scientific">Pontibacter diazotrophicus</name>
    <dbReference type="NCBI Taxonomy" id="1400979"/>
    <lineage>
        <taxon>Bacteria</taxon>
        <taxon>Pseudomonadati</taxon>
        <taxon>Bacteroidota</taxon>
        <taxon>Cytophagia</taxon>
        <taxon>Cytophagales</taxon>
        <taxon>Hymenobacteraceae</taxon>
        <taxon>Pontibacter</taxon>
    </lineage>
</organism>
<evidence type="ECO:0000313" key="4">
    <source>
        <dbReference type="Proteomes" id="UP000256708"/>
    </source>
</evidence>
<proteinExistence type="predicted"/>
<feature type="chain" id="PRO_5017744421" evidence="1">
    <location>
        <begin position="40"/>
        <end position="402"/>
    </location>
</feature>
<dbReference type="OrthoDB" id="9770043at2"/>
<dbReference type="PANTHER" id="PTHR19328">
    <property type="entry name" value="HEDGEHOG-INTERACTING PROTEIN"/>
    <property type="match status" value="1"/>
</dbReference>
<dbReference type="Gene3D" id="2.120.10.30">
    <property type="entry name" value="TolB, C-terminal domain"/>
    <property type="match status" value="1"/>
</dbReference>
<dbReference type="SUPFAM" id="SSF50952">
    <property type="entry name" value="Soluble quinoprotein glucose dehydrogenase"/>
    <property type="match status" value="1"/>
</dbReference>
<dbReference type="InterPro" id="IPR011042">
    <property type="entry name" value="6-blade_b-propeller_TolB-like"/>
</dbReference>
<dbReference type="AlphaFoldDB" id="A0A3D8LFN6"/>
<protein>
    <submittedName>
        <fullName evidence="3">Glucose sorbosone dehydrogenase</fullName>
    </submittedName>
</protein>
<evidence type="ECO:0000313" key="3">
    <source>
        <dbReference type="EMBL" id="RDV16220.1"/>
    </source>
</evidence>
<dbReference type="Pfam" id="PF07995">
    <property type="entry name" value="GSDH"/>
    <property type="match status" value="1"/>
</dbReference>
<dbReference type="InterPro" id="IPR011041">
    <property type="entry name" value="Quinoprot_gluc/sorb_DH_b-prop"/>
</dbReference>
<dbReference type="PANTHER" id="PTHR19328:SF75">
    <property type="entry name" value="ALDOSE SUGAR DEHYDROGENASE YLII"/>
    <property type="match status" value="1"/>
</dbReference>